<sequence>MFHPSVREQQEVARGQEAAGPDYFDKTSQGQHPQYLWIGCSDSRVPAEEITGLAPGEMFVHRNVANLVVSNDISSLSVVQYAVEHLKVKDIIVCGHYGCGGVHAAVENKHLGLLDNWLRNIRDVVRLHNDELQEIDDHEQRMRLHQRVQDRLVQRHQVKYGFPRIHGLVYDLKNGQLNEMDIDFQSYVRKYQSIYKLHSFPQGEVPLRRSQLQGNMIRSLVEGHEEEPGRVSAKFVKRAMSKEPILFSETEINSAVARAQEGEADNNTVDIEKLARYFDH</sequence>
<dbReference type="InterPro" id="IPR015892">
    <property type="entry name" value="Carbonic_anhydrase_CS"/>
</dbReference>
<comment type="similarity">
    <text evidence="1 8">Belongs to the beta-class carbonic anhydrase family.</text>
</comment>
<dbReference type="GO" id="GO:0008270">
    <property type="term" value="F:zinc ion binding"/>
    <property type="evidence" value="ECO:0007669"/>
    <property type="project" value="UniProtKB-UniRule"/>
</dbReference>
<feature type="region of interest" description="Disordered" evidence="9">
    <location>
        <begin position="1"/>
        <end position="27"/>
    </location>
</feature>
<dbReference type="Proteomes" id="UP000054636">
    <property type="component" value="Unassembled WGS sequence"/>
</dbReference>
<dbReference type="SUPFAM" id="SSF53056">
    <property type="entry name" value="beta-carbonic anhydrase, cab"/>
    <property type="match status" value="1"/>
</dbReference>
<dbReference type="GO" id="GO:0015976">
    <property type="term" value="P:carbon utilization"/>
    <property type="evidence" value="ECO:0007669"/>
    <property type="project" value="InterPro"/>
</dbReference>
<evidence type="ECO:0000256" key="3">
    <source>
        <dbReference type="ARBA" id="ARBA00022723"/>
    </source>
</evidence>
<comment type="cofactor">
    <cofactor evidence="7">
        <name>Zn(2+)</name>
        <dbReference type="ChEBI" id="CHEBI:29105"/>
    </cofactor>
    <text evidence="7">Binds 1 zinc ion per subunit.</text>
</comment>
<evidence type="ECO:0000256" key="2">
    <source>
        <dbReference type="ARBA" id="ARBA00012925"/>
    </source>
</evidence>
<reference evidence="10 11" key="1">
    <citation type="submission" date="2015-11" db="EMBL/GenBank/DDBJ databases">
        <title>Genomes and virulence difference between two physiological races of Phytophthora nicotianae.</title>
        <authorList>
            <person name="Liu H."/>
            <person name="Ma X."/>
            <person name="Yu H."/>
            <person name="Fang D."/>
            <person name="Li Y."/>
            <person name="Wang X."/>
            <person name="Wang W."/>
            <person name="Dong Y."/>
            <person name="Xiao B."/>
        </authorList>
    </citation>
    <scope>NUCLEOTIDE SEQUENCE [LARGE SCALE GENOMIC DNA]</scope>
    <source>
        <strain evidence="11">race 1</strain>
    </source>
</reference>
<dbReference type="PANTHER" id="PTHR11002:SF76">
    <property type="entry name" value="CARBONIC ANHYDRASE"/>
    <property type="match status" value="1"/>
</dbReference>
<gene>
    <name evidence="10" type="ORF">AM588_10009801</name>
</gene>
<dbReference type="PROSITE" id="PS00705">
    <property type="entry name" value="PROK_CO2_ANHYDRASE_2"/>
    <property type="match status" value="1"/>
</dbReference>
<feature type="binding site" evidence="7">
    <location>
        <position position="40"/>
    </location>
    <ligand>
        <name>Zn(2+)</name>
        <dbReference type="ChEBI" id="CHEBI:29105"/>
    </ligand>
</feature>
<dbReference type="Pfam" id="PF00484">
    <property type="entry name" value="Pro_CA"/>
    <property type="match status" value="1"/>
</dbReference>
<evidence type="ECO:0000256" key="6">
    <source>
        <dbReference type="ARBA" id="ARBA00048348"/>
    </source>
</evidence>
<dbReference type="EC" id="4.2.1.1" evidence="2 8"/>
<keyword evidence="3 7" id="KW-0479">Metal-binding</keyword>
<feature type="binding site" evidence="7">
    <location>
        <position position="99"/>
    </location>
    <ligand>
        <name>Zn(2+)</name>
        <dbReference type="ChEBI" id="CHEBI:29105"/>
    </ligand>
</feature>
<comment type="function">
    <text evidence="8">Reversible hydration of carbon dioxide.</text>
</comment>
<accession>A0A0W8DNA1</accession>
<evidence type="ECO:0000313" key="11">
    <source>
        <dbReference type="Proteomes" id="UP000054636"/>
    </source>
</evidence>
<feature type="binding site" evidence="7">
    <location>
        <position position="96"/>
    </location>
    <ligand>
        <name>Zn(2+)</name>
        <dbReference type="ChEBI" id="CHEBI:29105"/>
    </ligand>
</feature>
<dbReference type="SMART" id="SM00947">
    <property type="entry name" value="Pro_CA"/>
    <property type="match status" value="1"/>
</dbReference>
<organism evidence="10 11">
    <name type="scientific">Phytophthora nicotianae</name>
    <name type="common">Potato buckeye rot agent</name>
    <name type="synonym">Phytophthora parasitica</name>
    <dbReference type="NCBI Taxonomy" id="4792"/>
    <lineage>
        <taxon>Eukaryota</taxon>
        <taxon>Sar</taxon>
        <taxon>Stramenopiles</taxon>
        <taxon>Oomycota</taxon>
        <taxon>Peronosporomycetes</taxon>
        <taxon>Peronosporales</taxon>
        <taxon>Peronosporaceae</taxon>
        <taxon>Phytophthora</taxon>
    </lineage>
</organism>
<dbReference type="AlphaFoldDB" id="A0A0W8DNA1"/>
<evidence type="ECO:0000256" key="7">
    <source>
        <dbReference type="PIRSR" id="PIRSR601765-1"/>
    </source>
</evidence>
<comment type="catalytic activity">
    <reaction evidence="6 8">
        <text>hydrogencarbonate + H(+) = CO2 + H2O</text>
        <dbReference type="Rhea" id="RHEA:10748"/>
        <dbReference type="ChEBI" id="CHEBI:15377"/>
        <dbReference type="ChEBI" id="CHEBI:15378"/>
        <dbReference type="ChEBI" id="CHEBI:16526"/>
        <dbReference type="ChEBI" id="CHEBI:17544"/>
        <dbReference type="EC" id="4.2.1.1"/>
    </reaction>
</comment>
<evidence type="ECO:0000256" key="4">
    <source>
        <dbReference type="ARBA" id="ARBA00022833"/>
    </source>
</evidence>
<dbReference type="Gene3D" id="3.40.1050.10">
    <property type="entry name" value="Carbonic anhydrase"/>
    <property type="match status" value="1"/>
</dbReference>
<evidence type="ECO:0000256" key="9">
    <source>
        <dbReference type="SAM" id="MobiDB-lite"/>
    </source>
</evidence>
<dbReference type="GO" id="GO:0004089">
    <property type="term" value="F:carbonate dehydratase activity"/>
    <property type="evidence" value="ECO:0007669"/>
    <property type="project" value="UniProtKB-UniRule"/>
</dbReference>
<evidence type="ECO:0000313" key="10">
    <source>
        <dbReference type="EMBL" id="KUF97805.1"/>
    </source>
</evidence>
<evidence type="ECO:0000256" key="5">
    <source>
        <dbReference type="ARBA" id="ARBA00023239"/>
    </source>
</evidence>
<dbReference type="InterPro" id="IPR001765">
    <property type="entry name" value="Carbonic_anhydrase"/>
</dbReference>
<evidence type="ECO:0000256" key="8">
    <source>
        <dbReference type="RuleBase" id="RU003956"/>
    </source>
</evidence>
<keyword evidence="4 7" id="KW-0862">Zinc</keyword>
<protein>
    <recommendedName>
        <fullName evidence="2 8">Carbonic anhydrase</fullName>
        <ecNumber evidence="2 8">4.2.1.1</ecNumber>
    </recommendedName>
    <alternativeName>
        <fullName evidence="8">Carbonate dehydratase</fullName>
    </alternativeName>
</protein>
<evidence type="ECO:0000256" key="1">
    <source>
        <dbReference type="ARBA" id="ARBA00006217"/>
    </source>
</evidence>
<comment type="caution">
    <text evidence="10">The sequence shown here is derived from an EMBL/GenBank/DDBJ whole genome shotgun (WGS) entry which is preliminary data.</text>
</comment>
<feature type="binding site" evidence="7">
    <location>
        <position position="42"/>
    </location>
    <ligand>
        <name>Zn(2+)</name>
        <dbReference type="ChEBI" id="CHEBI:29105"/>
    </ligand>
</feature>
<dbReference type="EMBL" id="LNFP01000096">
    <property type="protein sequence ID" value="KUF97805.1"/>
    <property type="molecule type" value="Genomic_DNA"/>
</dbReference>
<name>A0A0W8DNA1_PHYNI</name>
<feature type="compositionally biased region" description="Basic and acidic residues" evidence="9">
    <location>
        <begin position="1"/>
        <end position="11"/>
    </location>
</feature>
<keyword evidence="5 8" id="KW-0456">Lyase</keyword>
<dbReference type="InterPro" id="IPR036874">
    <property type="entry name" value="Carbonic_anhydrase_sf"/>
</dbReference>
<dbReference type="PANTHER" id="PTHR11002">
    <property type="entry name" value="CARBONIC ANHYDRASE"/>
    <property type="match status" value="1"/>
</dbReference>
<dbReference type="CDD" id="cd00883">
    <property type="entry name" value="beta_CA_cladeA"/>
    <property type="match status" value="1"/>
</dbReference>
<proteinExistence type="inferred from homology"/>
<dbReference type="PROSITE" id="PS00704">
    <property type="entry name" value="PROK_CO2_ANHYDRASE_1"/>
    <property type="match status" value="1"/>
</dbReference>